<dbReference type="Pfam" id="PF00328">
    <property type="entry name" value="His_Phos_2"/>
    <property type="match status" value="2"/>
</dbReference>
<dbReference type="OrthoDB" id="6509975at2759"/>
<dbReference type="GO" id="GO:0003993">
    <property type="term" value="F:acid phosphatase activity"/>
    <property type="evidence" value="ECO:0007669"/>
    <property type="project" value="TreeGrafter"/>
</dbReference>
<evidence type="ECO:0000313" key="2">
    <source>
        <dbReference type="EMBL" id="KAH0543203.1"/>
    </source>
</evidence>
<dbReference type="GO" id="GO:0009277">
    <property type="term" value="C:fungal-type cell wall"/>
    <property type="evidence" value="ECO:0007669"/>
    <property type="project" value="TreeGrafter"/>
</dbReference>
<sequence>MGYEGMLDLLKRIKESKQKLIGDLEFANDWEYFTQDPDNHFEQLTSTGPFAGTLEAFTTGVKLRTRYSHLLGDSGVEKMRLWGSDSDRVIDTARYFSAGLFGLDWQHAAELIVIPEAADLGADTLTPTATCSAYLRNLTFGHDYGARMLERFQSTYLGLVGDRLQEQNPHMHFNDSEIYSMQEMCGFETTVRGSSKWCDVFTRADWLNFEYARDVIHYYRSGPSGGNQRESDIQISTHDSDIISMISTLDIFIDSQGLPTDRILTARNWRTSQMTPMGGRVIFERLTCSEDSGGAEQSYLRININDGIVEIPHCSTGPGSSCPLEKFVTSVMQKGKELGDFREKCHLTEDLPDRITFLHQ</sequence>
<dbReference type="Proteomes" id="UP000698800">
    <property type="component" value="Unassembled WGS sequence"/>
</dbReference>
<gene>
    <name evidence="2" type="ORF">FGG08_002464</name>
</gene>
<evidence type="ECO:0008006" key="4">
    <source>
        <dbReference type="Google" id="ProtNLM"/>
    </source>
</evidence>
<protein>
    <recommendedName>
        <fullName evidence="4">Acid phosphatase</fullName>
    </recommendedName>
</protein>
<dbReference type="Gene3D" id="3.40.50.1240">
    <property type="entry name" value="Phosphoglycerate mutase-like"/>
    <property type="match status" value="2"/>
</dbReference>
<name>A0A9P8I686_9PEZI</name>
<dbReference type="AlphaFoldDB" id="A0A9P8I686"/>
<dbReference type="SUPFAM" id="SSF53254">
    <property type="entry name" value="Phosphoglycerate mutase-like"/>
    <property type="match status" value="1"/>
</dbReference>
<organism evidence="2 3">
    <name type="scientific">Glutinoglossum americanum</name>
    <dbReference type="NCBI Taxonomy" id="1670608"/>
    <lineage>
        <taxon>Eukaryota</taxon>
        <taxon>Fungi</taxon>
        <taxon>Dikarya</taxon>
        <taxon>Ascomycota</taxon>
        <taxon>Pezizomycotina</taxon>
        <taxon>Geoglossomycetes</taxon>
        <taxon>Geoglossales</taxon>
        <taxon>Geoglossaceae</taxon>
        <taxon>Glutinoglossum</taxon>
    </lineage>
</organism>
<dbReference type="InterPro" id="IPR000560">
    <property type="entry name" value="His_Pase_clade-2"/>
</dbReference>
<proteinExistence type="predicted"/>
<dbReference type="EMBL" id="JAGHQL010000037">
    <property type="protein sequence ID" value="KAH0543203.1"/>
    <property type="molecule type" value="Genomic_DNA"/>
</dbReference>
<dbReference type="PANTHER" id="PTHR20963">
    <property type="entry name" value="MULTIPLE INOSITOL POLYPHOSPHATE PHOSPHATASE-RELATED"/>
    <property type="match status" value="1"/>
</dbReference>
<reference evidence="2" key="1">
    <citation type="submission" date="2021-03" db="EMBL/GenBank/DDBJ databases">
        <title>Comparative genomics and phylogenomic investigation of the class Geoglossomycetes provide insights into ecological specialization and systematics.</title>
        <authorList>
            <person name="Melie T."/>
            <person name="Pirro S."/>
            <person name="Miller A.N."/>
            <person name="Quandt A."/>
        </authorList>
    </citation>
    <scope>NUCLEOTIDE SEQUENCE</scope>
    <source>
        <strain evidence="2">GBOQ0MN5Z8</strain>
    </source>
</reference>
<keyword evidence="1" id="KW-0378">Hydrolase</keyword>
<dbReference type="CDD" id="cd07061">
    <property type="entry name" value="HP_HAP_like"/>
    <property type="match status" value="1"/>
</dbReference>
<evidence type="ECO:0000256" key="1">
    <source>
        <dbReference type="ARBA" id="ARBA00022801"/>
    </source>
</evidence>
<accession>A0A9P8I686</accession>
<comment type="caution">
    <text evidence="2">The sequence shown here is derived from an EMBL/GenBank/DDBJ whole genome shotgun (WGS) entry which is preliminary data.</text>
</comment>
<dbReference type="InterPro" id="IPR029033">
    <property type="entry name" value="His_PPase_superfam"/>
</dbReference>
<evidence type="ECO:0000313" key="3">
    <source>
        <dbReference type="Proteomes" id="UP000698800"/>
    </source>
</evidence>
<keyword evidence="3" id="KW-1185">Reference proteome</keyword>
<dbReference type="PANTHER" id="PTHR20963:SF18">
    <property type="entry name" value="ACID PHOSPHATASE PHO11-RELATED"/>
    <property type="match status" value="1"/>
</dbReference>